<dbReference type="Proteomes" id="UP001056035">
    <property type="component" value="Chromosome"/>
</dbReference>
<dbReference type="Gene3D" id="2.60.40.420">
    <property type="entry name" value="Cupredoxins - blue copper proteins"/>
    <property type="match status" value="1"/>
</dbReference>
<keyword evidence="6" id="KW-1185">Reference proteome</keyword>
<feature type="compositionally biased region" description="Low complexity" evidence="2">
    <location>
        <begin position="26"/>
        <end position="45"/>
    </location>
</feature>
<dbReference type="SUPFAM" id="SSF49503">
    <property type="entry name" value="Cupredoxins"/>
    <property type="match status" value="1"/>
</dbReference>
<protein>
    <recommendedName>
        <fullName evidence="4">Sulfocyanin-like C-terminal domain-containing protein</fullName>
    </recommendedName>
</protein>
<feature type="signal peptide" evidence="3">
    <location>
        <begin position="1"/>
        <end position="20"/>
    </location>
</feature>
<evidence type="ECO:0000313" key="5">
    <source>
        <dbReference type="EMBL" id="UTI63169.1"/>
    </source>
</evidence>
<feature type="region of interest" description="Disordered" evidence="2">
    <location>
        <begin position="22"/>
        <end position="45"/>
    </location>
</feature>
<reference evidence="5 6" key="1">
    <citation type="submission" date="2022-06" db="EMBL/GenBank/DDBJ databases">
        <title>Paraconexibacter antarcticus.</title>
        <authorList>
            <person name="Kim C.S."/>
        </authorList>
    </citation>
    <scope>NUCLEOTIDE SEQUENCE [LARGE SCALE GENOMIC DNA]</scope>
    <source>
        <strain evidence="5 6">02-257</strain>
    </source>
</reference>
<dbReference type="PROSITE" id="PS51257">
    <property type="entry name" value="PROKAR_LIPOPROTEIN"/>
    <property type="match status" value="1"/>
</dbReference>
<dbReference type="InterPro" id="IPR049544">
    <property type="entry name" value="SoxE-like_C"/>
</dbReference>
<dbReference type="EMBL" id="CP098502">
    <property type="protein sequence ID" value="UTI63169.1"/>
    <property type="molecule type" value="Genomic_DNA"/>
</dbReference>
<evidence type="ECO:0000256" key="1">
    <source>
        <dbReference type="ARBA" id="ARBA00022723"/>
    </source>
</evidence>
<keyword evidence="3" id="KW-0732">Signal</keyword>
<keyword evidence="1" id="KW-0479">Metal-binding</keyword>
<organism evidence="5 6">
    <name type="scientific">Paraconexibacter antarcticus</name>
    <dbReference type="NCBI Taxonomy" id="2949664"/>
    <lineage>
        <taxon>Bacteria</taxon>
        <taxon>Bacillati</taxon>
        <taxon>Actinomycetota</taxon>
        <taxon>Thermoleophilia</taxon>
        <taxon>Solirubrobacterales</taxon>
        <taxon>Paraconexibacteraceae</taxon>
        <taxon>Paraconexibacter</taxon>
    </lineage>
</organism>
<feature type="chain" id="PRO_5046014806" description="Sulfocyanin-like C-terminal domain-containing protein" evidence="3">
    <location>
        <begin position="21"/>
        <end position="153"/>
    </location>
</feature>
<evidence type="ECO:0000313" key="6">
    <source>
        <dbReference type="Proteomes" id="UP001056035"/>
    </source>
</evidence>
<gene>
    <name evidence="5" type="ORF">NBH00_17605</name>
</gene>
<dbReference type="RefSeq" id="WP_254569902.1">
    <property type="nucleotide sequence ID" value="NZ_CP098502.1"/>
</dbReference>
<evidence type="ECO:0000256" key="3">
    <source>
        <dbReference type="SAM" id="SignalP"/>
    </source>
</evidence>
<evidence type="ECO:0000256" key="2">
    <source>
        <dbReference type="SAM" id="MobiDB-lite"/>
    </source>
</evidence>
<proteinExistence type="predicted"/>
<dbReference type="InterPro" id="IPR008972">
    <property type="entry name" value="Cupredoxin"/>
</dbReference>
<feature type="domain" description="Sulfocyanin-like C-terminal" evidence="4">
    <location>
        <begin position="68"/>
        <end position="152"/>
    </location>
</feature>
<dbReference type="Pfam" id="PF06525">
    <property type="entry name" value="SoxE"/>
    <property type="match status" value="1"/>
</dbReference>
<name>A0ABY5DNI3_9ACTN</name>
<sequence>MSRRHRLALLCLGFPALATASGCGGESSADPGPGSGPAAANTAADGTVSVDETEYRIVATPKQVAAGKVTFAVTNDGAIPHEFVVVRTDERAADLRSGLGADLRGKVGELGDRALTVGAKKALTLELKAGHYALVCNLPGHYQGGMYTDFTVK</sequence>
<dbReference type="PROSITE" id="PS00079">
    <property type="entry name" value="MULTICOPPER_OXIDASE1"/>
    <property type="match status" value="1"/>
</dbReference>
<accession>A0ABY5DNI3</accession>
<evidence type="ECO:0000259" key="4">
    <source>
        <dbReference type="Pfam" id="PF06525"/>
    </source>
</evidence>
<dbReference type="InterPro" id="IPR033138">
    <property type="entry name" value="Cu_oxidase_CS"/>
</dbReference>